<feature type="transmembrane region" description="Helical" evidence="1">
    <location>
        <begin position="325"/>
        <end position="346"/>
    </location>
</feature>
<dbReference type="VEuPathDB" id="FungiDB:SAPIO_CDS4236"/>
<dbReference type="RefSeq" id="XP_016643436.1">
    <property type="nucleotide sequence ID" value="XM_016786834.1"/>
</dbReference>
<comment type="caution">
    <text evidence="2">The sequence shown here is derived from an EMBL/GenBank/DDBJ whole genome shotgun (WGS) entry which is preliminary data.</text>
</comment>
<keyword evidence="3" id="KW-1185">Reference proteome</keyword>
<feature type="transmembrane region" description="Helical" evidence="1">
    <location>
        <begin position="398"/>
        <end position="420"/>
    </location>
</feature>
<evidence type="ECO:0000256" key="1">
    <source>
        <dbReference type="SAM" id="Phobius"/>
    </source>
</evidence>
<feature type="transmembrane region" description="Helical" evidence="1">
    <location>
        <begin position="290"/>
        <end position="313"/>
    </location>
</feature>
<dbReference type="HOGENOM" id="CLU_588137_0_0_1"/>
<sequence length="465" mass="51059">MGSPPMGTMASGQPILELHIPSAIHPIPRCSQWILGRSVGKWETSHASETTRREREEIFEEATAPFFVNFCQAYDPQYNSSIGTLYESINIAYVVIQLTNMLDALTRSPFSDVATCTVETTEKLQYLPPAMFIYSGSYECNSKTWSFVGVGLSILIELVRTAVKMWLSKTYATSGFSWLMLLVRLASGSGEPIVSSVVLQRSSFDGTSAFLIGAMELLQPTAAPLIAGVAGWYISKGEGFQVLTTDAVISLLGLFLAAPHIALTNSMPASNSGYNLRLVPLGFTLATGPWAPAYGTGGTSSLAFQFCFVLAIIFKSGKLAEFASINLVILIGLIAFVALTPIWVLWELVWKLVHTRRQKKLEWQANKEDKERELKNVFPLAWYFKVKFQTTSSWKKGLAIFVFWFFILLSFVSFVGKWMVMVNLLGAAGDAYCPSHFAEVTFAGLGVKVGVLAIGVALQYFGLTA</sequence>
<proteinExistence type="predicted"/>
<evidence type="ECO:0000313" key="2">
    <source>
        <dbReference type="EMBL" id="KEZ43637.1"/>
    </source>
</evidence>
<dbReference type="AlphaFoldDB" id="A0A084G8H5"/>
<accession>A0A084G8H5</accession>
<dbReference type="EMBL" id="JOWA01000091">
    <property type="protein sequence ID" value="KEZ43637.1"/>
    <property type="molecule type" value="Genomic_DNA"/>
</dbReference>
<keyword evidence="1" id="KW-0812">Transmembrane</keyword>
<gene>
    <name evidence="2" type="ORF">SAPIO_CDS4236</name>
</gene>
<dbReference type="Proteomes" id="UP000028545">
    <property type="component" value="Unassembled WGS sequence"/>
</dbReference>
<dbReference type="KEGG" id="sapo:SAPIO_CDS4236"/>
<feature type="transmembrane region" description="Helical" evidence="1">
    <location>
        <begin position="247"/>
        <end position="270"/>
    </location>
</feature>
<evidence type="ECO:0000313" key="3">
    <source>
        <dbReference type="Proteomes" id="UP000028545"/>
    </source>
</evidence>
<protein>
    <submittedName>
        <fullName evidence="2">Uncharacterized protein</fullName>
    </submittedName>
</protein>
<keyword evidence="1" id="KW-0472">Membrane</keyword>
<keyword evidence="1" id="KW-1133">Transmembrane helix</keyword>
<dbReference type="OrthoDB" id="5238577at2759"/>
<organism evidence="2 3">
    <name type="scientific">Pseudallescheria apiosperma</name>
    <name type="common">Scedosporium apiospermum</name>
    <dbReference type="NCBI Taxonomy" id="563466"/>
    <lineage>
        <taxon>Eukaryota</taxon>
        <taxon>Fungi</taxon>
        <taxon>Dikarya</taxon>
        <taxon>Ascomycota</taxon>
        <taxon>Pezizomycotina</taxon>
        <taxon>Sordariomycetes</taxon>
        <taxon>Hypocreomycetidae</taxon>
        <taxon>Microascales</taxon>
        <taxon>Microascaceae</taxon>
        <taxon>Scedosporium</taxon>
    </lineage>
</organism>
<name>A0A084G8H5_PSEDA</name>
<reference evidence="2 3" key="1">
    <citation type="journal article" date="2014" name="Genome Announc.">
        <title>Draft genome sequence of the pathogenic fungus Scedosporium apiospermum.</title>
        <authorList>
            <person name="Vandeputte P."/>
            <person name="Ghamrawi S."/>
            <person name="Rechenmann M."/>
            <person name="Iltis A."/>
            <person name="Giraud S."/>
            <person name="Fleury M."/>
            <person name="Thornton C."/>
            <person name="Delhaes L."/>
            <person name="Meyer W."/>
            <person name="Papon N."/>
            <person name="Bouchara J.P."/>
        </authorList>
    </citation>
    <scope>NUCLEOTIDE SEQUENCE [LARGE SCALE GENOMIC DNA]</scope>
    <source>
        <strain evidence="2 3">IHEM 14462</strain>
    </source>
</reference>
<feature type="transmembrane region" description="Helical" evidence="1">
    <location>
        <begin position="440"/>
        <end position="461"/>
    </location>
</feature>
<dbReference type="GeneID" id="27723308"/>